<dbReference type="Gene3D" id="3.80.10.10">
    <property type="entry name" value="Ribonuclease Inhibitor"/>
    <property type="match status" value="5"/>
</dbReference>
<dbReference type="GO" id="GO:0006952">
    <property type="term" value="P:defense response"/>
    <property type="evidence" value="ECO:0007669"/>
    <property type="project" value="UniProtKB-KW"/>
</dbReference>
<dbReference type="InterPro" id="IPR055414">
    <property type="entry name" value="LRR_R13L4/SHOC2-like"/>
</dbReference>
<keyword evidence="6" id="KW-0067">ATP-binding</keyword>
<dbReference type="Proteomes" id="UP000006038">
    <property type="component" value="Chromosome 1"/>
</dbReference>
<dbReference type="STRING" id="4533.J3L7N7"/>
<feature type="domain" description="NB-ARC" evidence="9">
    <location>
        <begin position="171"/>
        <end position="352"/>
    </location>
</feature>
<evidence type="ECO:0000259" key="9">
    <source>
        <dbReference type="Pfam" id="PF00931"/>
    </source>
</evidence>
<dbReference type="GO" id="GO:0051707">
    <property type="term" value="P:response to other organism"/>
    <property type="evidence" value="ECO:0007669"/>
    <property type="project" value="UniProtKB-ARBA"/>
</dbReference>
<dbReference type="HOGENOM" id="CLU_000837_8_7_1"/>
<evidence type="ECO:0000256" key="3">
    <source>
        <dbReference type="ARBA" id="ARBA00022737"/>
    </source>
</evidence>
<dbReference type="InterPro" id="IPR027417">
    <property type="entry name" value="P-loop_NTPase"/>
</dbReference>
<keyword evidence="5" id="KW-0611">Plant defense</keyword>
<dbReference type="SMART" id="SM00369">
    <property type="entry name" value="LRR_TYP"/>
    <property type="match status" value="6"/>
</dbReference>
<organism evidence="14">
    <name type="scientific">Oryza brachyantha</name>
    <name type="common">malo sina</name>
    <dbReference type="NCBI Taxonomy" id="4533"/>
    <lineage>
        <taxon>Eukaryota</taxon>
        <taxon>Viridiplantae</taxon>
        <taxon>Streptophyta</taxon>
        <taxon>Embryophyta</taxon>
        <taxon>Tracheophyta</taxon>
        <taxon>Spermatophyta</taxon>
        <taxon>Magnoliopsida</taxon>
        <taxon>Liliopsida</taxon>
        <taxon>Poales</taxon>
        <taxon>Poaceae</taxon>
        <taxon>BOP clade</taxon>
        <taxon>Oryzoideae</taxon>
        <taxon>Oryzeae</taxon>
        <taxon>Oryzinae</taxon>
        <taxon>Oryza</taxon>
    </lineage>
</organism>
<dbReference type="Pfam" id="PF23559">
    <property type="entry name" value="WHD_DRP"/>
    <property type="match status" value="1"/>
</dbReference>
<dbReference type="GO" id="GO:0005524">
    <property type="term" value="F:ATP binding"/>
    <property type="evidence" value="ECO:0007669"/>
    <property type="project" value="UniProtKB-KW"/>
</dbReference>
<dbReference type="SMART" id="SM00367">
    <property type="entry name" value="LRR_CC"/>
    <property type="match status" value="5"/>
</dbReference>
<dbReference type="InterPro" id="IPR038005">
    <property type="entry name" value="RX-like_CC"/>
</dbReference>
<comment type="similarity">
    <text evidence="1">Belongs to the disease resistance NB-LRR family.</text>
</comment>
<keyword evidence="2" id="KW-0433">Leucine-rich repeat</keyword>
<dbReference type="Pfam" id="PF25019">
    <property type="entry name" value="LRR_R13L1-DRL21"/>
    <property type="match status" value="1"/>
</dbReference>
<dbReference type="PRINTS" id="PR00364">
    <property type="entry name" value="DISEASERSIST"/>
</dbReference>
<feature type="domain" description="Disease resistance N-terminal" evidence="10">
    <location>
        <begin position="11"/>
        <end position="103"/>
    </location>
</feature>
<dbReference type="InterPro" id="IPR042197">
    <property type="entry name" value="Apaf_helical"/>
</dbReference>
<dbReference type="InterPro" id="IPR006553">
    <property type="entry name" value="Leu-rich_rpt_Cys-con_subtyp"/>
</dbReference>
<dbReference type="Gene3D" id="1.10.8.430">
    <property type="entry name" value="Helical domain of apoptotic protease-activating factors"/>
    <property type="match status" value="1"/>
</dbReference>
<dbReference type="Gramene" id="OB01G52430.1">
    <property type="protein sequence ID" value="OB01G52430.1"/>
    <property type="gene ID" value="OB01G52430"/>
</dbReference>
<keyword evidence="4" id="KW-0547">Nucleotide-binding</keyword>
<dbReference type="InterPro" id="IPR041118">
    <property type="entry name" value="Rx_N"/>
</dbReference>
<dbReference type="SUPFAM" id="SSF52540">
    <property type="entry name" value="P-loop containing nucleoside triphosphate hydrolases"/>
    <property type="match status" value="1"/>
</dbReference>
<dbReference type="InterPro" id="IPR002182">
    <property type="entry name" value="NB-ARC"/>
</dbReference>
<keyword evidence="3" id="KW-0677">Repeat</keyword>
<dbReference type="Gene3D" id="3.40.50.300">
    <property type="entry name" value="P-loop containing nucleotide triphosphate hydrolases"/>
    <property type="match status" value="1"/>
</dbReference>
<dbReference type="Pfam" id="PF18052">
    <property type="entry name" value="Rx_N"/>
    <property type="match status" value="1"/>
</dbReference>
<evidence type="ECO:0000256" key="4">
    <source>
        <dbReference type="ARBA" id="ARBA00022741"/>
    </source>
</evidence>
<dbReference type="SUPFAM" id="SSF52047">
    <property type="entry name" value="RNI-like"/>
    <property type="match status" value="1"/>
</dbReference>
<dbReference type="PANTHER" id="PTHR36766:SF40">
    <property type="entry name" value="DISEASE RESISTANCE PROTEIN RGA3"/>
    <property type="match status" value="1"/>
</dbReference>
<feature type="domain" description="R13L1/DRL21-like LRR repeat region" evidence="13">
    <location>
        <begin position="941"/>
        <end position="1065"/>
    </location>
</feature>
<evidence type="ECO:0000256" key="2">
    <source>
        <dbReference type="ARBA" id="ARBA00022614"/>
    </source>
</evidence>
<reference evidence="14" key="1">
    <citation type="journal article" date="2013" name="Nat. Commun.">
        <title>Whole-genome sequencing of Oryza brachyantha reveals mechanisms underlying Oryza genome evolution.</title>
        <authorList>
            <person name="Chen J."/>
            <person name="Huang Q."/>
            <person name="Gao D."/>
            <person name="Wang J."/>
            <person name="Lang Y."/>
            <person name="Liu T."/>
            <person name="Li B."/>
            <person name="Bai Z."/>
            <person name="Luis Goicoechea J."/>
            <person name="Liang C."/>
            <person name="Chen C."/>
            <person name="Zhang W."/>
            <person name="Sun S."/>
            <person name="Liao Y."/>
            <person name="Zhang X."/>
            <person name="Yang L."/>
            <person name="Song C."/>
            <person name="Wang M."/>
            <person name="Shi J."/>
            <person name="Liu G."/>
            <person name="Liu J."/>
            <person name="Zhou H."/>
            <person name="Zhou W."/>
            <person name="Yu Q."/>
            <person name="An N."/>
            <person name="Chen Y."/>
            <person name="Cai Q."/>
            <person name="Wang B."/>
            <person name="Liu B."/>
            <person name="Min J."/>
            <person name="Huang Y."/>
            <person name="Wu H."/>
            <person name="Li Z."/>
            <person name="Zhang Y."/>
            <person name="Yin Y."/>
            <person name="Song W."/>
            <person name="Jiang J."/>
            <person name="Jackson S.A."/>
            <person name="Wing R.A."/>
            <person name="Wang J."/>
            <person name="Chen M."/>
        </authorList>
    </citation>
    <scope>NUCLEOTIDE SEQUENCE [LARGE SCALE GENOMIC DNA]</scope>
    <source>
        <strain evidence="14">cv. IRGC 101232</strain>
    </source>
</reference>
<evidence type="ECO:0000259" key="12">
    <source>
        <dbReference type="Pfam" id="PF23598"/>
    </source>
</evidence>
<dbReference type="InterPro" id="IPR058922">
    <property type="entry name" value="WHD_DRP"/>
</dbReference>
<feature type="coiled-coil region" evidence="8">
    <location>
        <begin position="30"/>
        <end position="57"/>
    </location>
</feature>
<evidence type="ECO:0000256" key="8">
    <source>
        <dbReference type="SAM" id="Coils"/>
    </source>
</evidence>
<evidence type="ECO:0000256" key="5">
    <source>
        <dbReference type="ARBA" id="ARBA00022821"/>
    </source>
</evidence>
<evidence type="ECO:0000256" key="7">
    <source>
        <dbReference type="ARBA" id="ARBA00023054"/>
    </source>
</evidence>
<evidence type="ECO:0000256" key="6">
    <source>
        <dbReference type="ARBA" id="ARBA00022840"/>
    </source>
</evidence>
<evidence type="ECO:0000256" key="1">
    <source>
        <dbReference type="ARBA" id="ARBA00008894"/>
    </source>
</evidence>
<evidence type="ECO:0000313" key="14">
    <source>
        <dbReference type="EnsemblPlants" id="OB01G52430.1"/>
    </source>
</evidence>
<dbReference type="Gene3D" id="1.20.5.4130">
    <property type="match status" value="1"/>
</dbReference>
<dbReference type="InterPro" id="IPR056789">
    <property type="entry name" value="LRR_R13L1-DRL21"/>
</dbReference>
<dbReference type="CDD" id="cd14798">
    <property type="entry name" value="RX-CC_like"/>
    <property type="match status" value="1"/>
</dbReference>
<proteinExistence type="inferred from homology"/>
<feature type="domain" description="Disease resistance R13L4/SHOC-2-like LRR" evidence="12">
    <location>
        <begin position="558"/>
        <end position="690"/>
    </location>
</feature>
<feature type="coiled-coil region" evidence="8">
    <location>
        <begin position="115"/>
        <end position="142"/>
    </location>
</feature>
<dbReference type="PANTHER" id="PTHR36766">
    <property type="entry name" value="PLANT BROAD-SPECTRUM MILDEW RESISTANCE PROTEIN RPW8"/>
    <property type="match status" value="1"/>
</dbReference>
<sequence length="1450" mass="164434">MSGGGGMLDSVVNRVAGKLWDLVVEEASLLRSFEEDVDDMMETMADLEAVLQDADDRARQGGRDGARVKWWLTKLKSVAYDVEDVLDELDAAQRIKNHQSKLKLFFSRNNQLLQKMTIAHNLKNLKEKIEKTDRKGKRLNLVRHELARGGANKETFAVIDDGVVLVGRDVEKEKVISLLLNTEAKEDISIIPIVGLGGLGKSTLAKAVYEDKRVVNFFTLNIWVQVKEFDLLTIGKDIIKGANSNIDLSNCNMRFVQDNLKKELADRRYLIVLDDLWEENGDKLESLKAMLKLGGKGSKIIATTRSERVVQTLCTGDLANQRKIYPVAEPDRVKLNGLSPDDCWKLMKRRAFGPDDEPGALEEIGLQIAEKCGGLPLVANALGQVMSEDTSTEAWEHIRDRKIVLDSVLHQRETLETLMLSYYYMKLEFKKCFTYLAAFPKGFVIDSDHLIQQWSALGYIQERNDGQSCIKYLLDMSFLEISKSSLIGVRPVHTRAPKQLTMHGLVHDLATIIAADEFLVMDATVPSTWKKDNMNYCRHAQLMNYQERSKVFKDLPSKVRTIHFRQCTEMQLPRKVFSRSKFIRILDLSGCSTEGQSTPSSTELPSSIRHLMLLAYLDISGLPIAKFPRFFHRLQNMQTLIMSNCSLKTLPANIGSLHKLCFLDLSGNNCLTRLPTSFENLLNLSFLQLSGCAKLKELPESIDNLRCLQQLDMSGCCAFQKLPDKFGSLSKLSFINLSCCSKLRKLPDCLNLESLEHLNLSNCHELENLPEDIGNLYKLEVLDMSDCYKIQVLPETFCQLKHLKDLNLSDCHGLKELPEYFGHLSEIRSLNLTSCSKLRKLPQSLCKLHKLKHLDLSYCIRLEDLPSTFGNLQLQVLDLTGCFGLQDLPDSISNMTSLNVFNVGTGSTYVFHKAQSISECLNLLAIEHDVHKMENVGFSSIVELERLRCHKLIVRHLENVESLEDASRAKLCDMLELLELQLYWGLGGTRNVDKDKSVLENLVPPRALQIFILDGYMPKDFPNWVSGISSYLPCLMHLRLRNLATCNYLPAFGQLPNLRHFTMNNIPNIRKIGKEFYGEEGNCKKLRVIWLERMDNLEEWWTTRSGEEDEEFLIPNLHYLHVVDCPKLSFLPHPPRSINWTLDGSDHVLPERGFGNLVSSTLPFSVTINNCNFSTDNWGRLQHLATLENFYVKGCSGLRTLPDIIKCFLNLRVLDLRSQEDLELLPEWLGQLASLDNIIIFDCPKLTSLPKSIQNLTALKELWLQGCKGLEILPEGLGLLISLKKLGIIHCPNLSLLPKSMKNLTTLIELRLVGCEGLEILPELFGHLTSLKRICVLGCPSLTDLPKSMMNLTGLEEIWLGGFNSLPEWIGQLSCLKEINIFDSPNMMHLPKSMQNLDALKQLYIWNCPRLIERCRQEDANKISHIPRVILDDKIFILGQAIEGPERESE</sequence>
<keyword evidence="15" id="KW-1185">Reference proteome</keyword>
<protein>
    <submittedName>
        <fullName evidence="14">Uncharacterized protein</fullName>
    </submittedName>
</protein>
<dbReference type="OMA" id="CHAFESD"/>
<dbReference type="InterPro" id="IPR032675">
    <property type="entry name" value="LRR_dom_sf"/>
</dbReference>
<dbReference type="OrthoDB" id="674488at2759"/>
<feature type="domain" description="Disease resistance protein winged helix" evidence="11">
    <location>
        <begin position="439"/>
        <end position="510"/>
    </location>
</feature>
<evidence type="ECO:0000259" key="13">
    <source>
        <dbReference type="Pfam" id="PF25019"/>
    </source>
</evidence>
<dbReference type="EnsemblPlants" id="OB01G52430.1">
    <property type="protein sequence ID" value="OB01G52430.1"/>
    <property type="gene ID" value="OB01G52430"/>
</dbReference>
<accession>J3L7N7</accession>
<evidence type="ECO:0000259" key="11">
    <source>
        <dbReference type="Pfam" id="PF23559"/>
    </source>
</evidence>
<dbReference type="InterPro" id="IPR003591">
    <property type="entry name" value="Leu-rich_rpt_typical-subtyp"/>
</dbReference>
<dbReference type="GO" id="GO:0043531">
    <property type="term" value="F:ADP binding"/>
    <property type="evidence" value="ECO:0007669"/>
    <property type="project" value="InterPro"/>
</dbReference>
<dbReference type="Pfam" id="PF23598">
    <property type="entry name" value="LRR_14"/>
    <property type="match status" value="2"/>
</dbReference>
<feature type="domain" description="Disease resistance R13L4/SHOC-2-like LRR" evidence="12">
    <location>
        <begin position="751"/>
        <end position="856"/>
    </location>
</feature>
<evidence type="ECO:0000259" key="10">
    <source>
        <dbReference type="Pfam" id="PF18052"/>
    </source>
</evidence>
<dbReference type="eggNOG" id="KOG4658">
    <property type="taxonomic scope" value="Eukaryota"/>
</dbReference>
<keyword evidence="7 8" id="KW-0175">Coiled coil</keyword>
<dbReference type="Pfam" id="PF00931">
    <property type="entry name" value="NB-ARC"/>
    <property type="match status" value="1"/>
</dbReference>
<reference evidence="14" key="2">
    <citation type="submission" date="2013-04" db="UniProtKB">
        <authorList>
            <consortium name="EnsemblPlants"/>
        </authorList>
    </citation>
    <scope>IDENTIFICATION</scope>
</reference>
<dbReference type="SUPFAM" id="SSF52058">
    <property type="entry name" value="L domain-like"/>
    <property type="match status" value="2"/>
</dbReference>
<name>J3L7N7_ORYBR</name>
<evidence type="ECO:0000313" key="15">
    <source>
        <dbReference type="Proteomes" id="UP000006038"/>
    </source>
</evidence>